<dbReference type="InterPro" id="IPR027961">
    <property type="entry name" value="DUF4442"/>
</dbReference>
<organism evidence="2 3">
    <name type="scientific">Rhodoferax aquaticus</name>
    <dbReference type="NCBI Taxonomy" id="2527691"/>
    <lineage>
        <taxon>Bacteria</taxon>
        <taxon>Pseudomonadati</taxon>
        <taxon>Pseudomonadota</taxon>
        <taxon>Betaproteobacteria</taxon>
        <taxon>Burkholderiales</taxon>
        <taxon>Comamonadaceae</taxon>
        <taxon>Rhodoferax</taxon>
    </lineage>
</organism>
<dbReference type="SUPFAM" id="SSF54637">
    <property type="entry name" value="Thioesterase/thiol ester dehydrase-isomerase"/>
    <property type="match status" value="1"/>
</dbReference>
<dbReference type="KEGG" id="rhg:EXZ61_04125"/>
<feature type="compositionally biased region" description="Polar residues" evidence="1">
    <location>
        <begin position="1"/>
        <end position="16"/>
    </location>
</feature>
<accession>A0A515EL88</accession>
<feature type="region of interest" description="Disordered" evidence="1">
    <location>
        <begin position="1"/>
        <end position="21"/>
    </location>
</feature>
<dbReference type="CDD" id="cd03443">
    <property type="entry name" value="PaaI_thioesterase"/>
    <property type="match status" value="1"/>
</dbReference>
<evidence type="ECO:0000313" key="2">
    <source>
        <dbReference type="EMBL" id="QDL53428.1"/>
    </source>
</evidence>
<evidence type="ECO:0000256" key="1">
    <source>
        <dbReference type="SAM" id="MobiDB-lite"/>
    </source>
</evidence>
<name>A0A515EL88_9BURK</name>
<dbReference type="AlphaFoldDB" id="A0A515EL88"/>
<protein>
    <submittedName>
        <fullName evidence="2">DUF4442 domain-containing protein</fullName>
    </submittedName>
</protein>
<dbReference type="EMBL" id="CP036282">
    <property type="protein sequence ID" value="QDL53428.1"/>
    <property type="molecule type" value="Genomic_DNA"/>
</dbReference>
<sequence length="182" mass="19941">MVAVSSTAHTAGSTPEQAKPNRLVRSLRQLDQVPRFARAWARNVVLRRAVPFTGTAGLQYVEMAPHRVEIAIANERRVQNHIHGVHAAAMTLLAETATGMVVGMNVRDDCLPLAKELKVSFKKRTQGAMRAVAVLTDAQRALMQQTDKGEVTVAVHVSDESGAQPIECEFIWAWIPSGPRKN</sequence>
<dbReference type="Proteomes" id="UP000317365">
    <property type="component" value="Chromosome"/>
</dbReference>
<proteinExistence type="predicted"/>
<reference evidence="3" key="2">
    <citation type="journal article" date="2020" name="Int. J. Syst. Evol. Microbiol.">
        <title>Genomic insights into a novel species Rhodoferax aquaticus sp. nov., isolated from freshwater.</title>
        <authorList>
            <person name="Li T."/>
            <person name="Zhuo Y."/>
            <person name="Jin C.Z."/>
            <person name="Wu X."/>
            <person name="Ko S.R."/>
            <person name="Jin F.J."/>
            <person name="Ahn C.Y."/>
            <person name="Oh H.M."/>
            <person name="Lee H.G."/>
            <person name="Jin L."/>
        </authorList>
    </citation>
    <scope>NUCLEOTIDE SEQUENCE [LARGE SCALE GENOMIC DNA]</scope>
    <source>
        <strain evidence="3">Gr-4</strain>
    </source>
</reference>
<dbReference type="InterPro" id="IPR029069">
    <property type="entry name" value="HotDog_dom_sf"/>
</dbReference>
<gene>
    <name evidence="2" type="ORF">EXZ61_04125</name>
</gene>
<dbReference type="Pfam" id="PF14539">
    <property type="entry name" value="DUF4442"/>
    <property type="match status" value="1"/>
</dbReference>
<dbReference type="Gene3D" id="3.10.129.10">
    <property type="entry name" value="Hotdog Thioesterase"/>
    <property type="match status" value="1"/>
</dbReference>
<reference evidence="3" key="1">
    <citation type="submission" date="2019-02" db="EMBL/GenBank/DDBJ databases">
        <title>Complete genome sequence of Rhodoferax sp. Gr-4.</title>
        <authorList>
            <person name="Jin L."/>
        </authorList>
    </citation>
    <scope>NUCLEOTIDE SEQUENCE [LARGE SCALE GENOMIC DNA]</scope>
    <source>
        <strain evidence="3">Gr-4</strain>
    </source>
</reference>
<keyword evidence="3" id="KW-1185">Reference proteome</keyword>
<evidence type="ECO:0000313" key="3">
    <source>
        <dbReference type="Proteomes" id="UP000317365"/>
    </source>
</evidence>